<dbReference type="SUPFAM" id="SSF51679">
    <property type="entry name" value="Bacterial luciferase-like"/>
    <property type="match status" value="1"/>
</dbReference>
<protein>
    <submittedName>
        <fullName evidence="3">LLM class flavin-dependent oxidoreductase</fullName>
    </submittedName>
</protein>
<dbReference type="EMBL" id="BAAANB010000020">
    <property type="protein sequence ID" value="GAA2029649.1"/>
    <property type="molecule type" value="Genomic_DNA"/>
</dbReference>
<proteinExistence type="predicted"/>
<dbReference type="PANTHER" id="PTHR30137:SF6">
    <property type="entry name" value="LUCIFERASE-LIKE MONOOXYGENASE"/>
    <property type="match status" value="1"/>
</dbReference>
<evidence type="ECO:0000313" key="4">
    <source>
        <dbReference type="Proteomes" id="UP001501285"/>
    </source>
</evidence>
<evidence type="ECO:0000313" key="3">
    <source>
        <dbReference type="EMBL" id="GAA2029649.1"/>
    </source>
</evidence>
<gene>
    <name evidence="3" type="ORF">GCM10009740_19140</name>
</gene>
<comment type="caution">
    <text evidence="3">The sequence shown here is derived from an EMBL/GenBank/DDBJ whole genome shotgun (WGS) entry which is preliminary data.</text>
</comment>
<dbReference type="Proteomes" id="UP001501285">
    <property type="component" value="Unassembled WGS sequence"/>
</dbReference>
<evidence type="ECO:0000256" key="1">
    <source>
        <dbReference type="ARBA" id="ARBA00007789"/>
    </source>
</evidence>
<dbReference type="Gene3D" id="3.20.20.30">
    <property type="entry name" value="Luciferase-like domain"/>
    <property type="match status" value="1"/>
</dbReference>
<dbReference type="InterPro" id="IPR036661">
    <property type="entry name" value="Luciferase-like_sf"/>
</dbReference>
<dbReference type="NCBIfam" id="TIGR03558">
    <property type="entry name" value="oxido_grp_1"/>
    <property type="match status" value="1"/>
</dbReference>
<dbReference type="PANTHER" id="PTHR30137">
    <property type="entry name" value="LUCIFERASE-LIKE MONOOXYGENASE"/>
    <property type="match status" value="1"/>
</dbReference>
<reference evidence="3 4" key="1">
    <citation type="journal article" date="2019" name="Int. J. Syst. Evol. Microbiol.">
        <title>The Global Catalogue of Microorganisms (GCM) 10K type strain sequencing project: providing services to taxonomists for standard genome sequencing and annotation.</title>
        <authorList>
            <consortium name="The Broad Institute Genomics Platform"/>
            <consortium name="The Broad Institute Genome Sequencing Center for Infectious Disease"/>
            <person name="Wu L."/>
            <person name="Ma J."/>
        </authorList>
    </citation>
    <scope>NUCLEOTIDE SEQUENCE [LARGE SCALE GENOMIC DNA]</scope>
    <source>
        <strain evidence="3 4">JCM 14283</strain>
    </source>
</reference>
<accession>A0ABN2U819</accession>
<dbReference type="InterPro" id="IPR050766">
    <property type="entry name" value="Bact_Lucif_Oxidored"/>
</dbReference>
<feature type="domain" description="Luciferase-like" evidence="2">
    <location>
        <begin position="49"/>
        <end position="340"/>
    </location>
</feature>
<organism evidence="3 4">
    <name type="scientific">Terrabacter terrae</name>
    <dbReference type="NCBI Taxonomy" id="318434"/>
    <lineage>
        <taxon>Bacteria</taxon>
        <taxon>Bacillati</taxon>
        <taxon>Actinomycetota</taxon>
        <taxon>Actinomycetes</taxon>
        <taxon>Micrococcales</taxon>
        <taxon>Intrasporangiaceae</taxon>
        <taxon>Terrabacter</taxon>
    </lineage>
</organism>
<dbReference type="InterPro" id="IPR019949">
    <property type="entry name" value="CmoO-like"/>
</dbReference>
<evidence type="ECO:0000259" key="2">
    <source>
        <dbReference type="Pfam" id="PF00296"/>
    </source>
</evidence>
<comment type="similarity">
    <text evidence="1">To bacterial alkanal monooxygenase alpha and beta chains.</text>
</comment>
<sequence length="366" mass="38598">MPAGGQHTAGRERARFVGIARPTPPVGTLVSPAARAQLNILDLVPVLDGGTAGEAIASTVEIARHAEKWGYQRYWMAEHHNMSGVASSSTAVLIGHVADQTESIRVGAGGIMLPNHAPYVVAEQFGTLATMHPGRIDLGLGRAPGTDPFTTRALRRNEAAAMNFAGEVQELLGYLGDPDPDAKVRAIPGEGTHVPIWILGSSHGGAQVAAALGLPYSFASHFAPAALMSALEVYRSRFVPSTEPGGLDAPRTMAGMNVMVADTQAEAERLYTSVLSRFHSIVTGRRGGVTQPVGDIDSLLAQWSPAERQAVSDMTRVSLVGTPDTVREGLAGFVEATGVDEVIVTCGAYDTADRLRSYELLADAWL</sequence>
<name>A0ABN2U819_9MICO</name>
<keyword evidence="4" id="KW-1185">Reference proteome</keyword>
<dbReference type="Pfam" id="PF00296">
    <property type="entry name" value="Bac_luciferase"/>
    <property type="match status" value="1"/>
</dbReference>
<dbReference type="InterPro" id="IPR011251">
    <property type="entry name" value="Luciferase-like_dom"/>
</dbReference>